<dbReference type="InterPro" id="IPR012338">
    <property type="entry name" value="Beta-lactam/transpept-like"/>
</dbReference>
<evidence type="ECO:0000313" key="7">
    <source>
        <dbReference type="Proteomes" id="UP000034163"/>
    </source>
</evidence>
<protein>
    <submittedName>
        <fullName evidence="6">Beta-lactamase</fullName>
    </submittedName>
</protein>
<dbReference type="Pfam" id="PF24517">
    <property type="entry name" value="CBM96"/>
    <property type="match status" value="2"/>
</dbReference>
<evidence type="ECO:0000256" key="3">
    <source>
        <dbReference type="ARBA" id="ARBA00022729"/>
    </source>
</evidence>
<feature type="region of interest" description="Disordered" evidence="4">
    <location>
        <begin position="715"/>
        <end position="735"/>
    </location>
</feature>
<feature type="non-terminal residue" evidence="6">
    <location>
        <position position="1"/>
    </location>
</feature>
<name>A0A0G0WT10_UNCKA</name>
<reference evidence="6 7" key="1">
    <citation type="journal article" date="2015" name="Nature">
        <title>rRNA introns, odd ribosomes, and small enigmatic genomes across a large radiation of phyla.</title>
        <authorList>
            <person name="Brown C.T."/>
            <person name="Hug L.A."/>
            <person name="Thomas B.C."/>
            <person name="Sharon I."/>
            <person name="Castelle C.J."/>
            <person name="Singh A."/>
            <person name="Wilkins M.J."/>
            <person name="Williams K.H."/>
            <person name="Banfield J.F."/>
        </authorList>
    </citation>
    <scope>NUCLEOTIDE SEQUENCE [LARGE SCALE GENOMIC DNA]</scope>
</reference>
<dbReference type="CDD" id="cd00146">
    <property type="entry name" value="PKD"/>
    <property type="match status" value="1"/>
</dbReference>
<dbReference type="Gene3D" id="3.40.710.10">
    <property type="entry name" value="DD-peptidase/beta-lactamase superfamily"/>
    <property type="match status" value="1"/>
</dbReference>
<comment type="caution">
    <text evidence="6">The sequence shown here is derived from an EMBL/GenBank/DDBJ whole genome shotgun (WGS) entry which is preliminary data.</text>
</comment>
<dbReference type="EMBL" id="LCBS01000031">
    <property type="protein sequence ID" value="KKS15940.1"/>
    <property type="molecule type" value="Genomic_DNA"/>
</dbReference>
<evidence type="ECO:0000259" key="5">
    <source>
        <dbReference type="PROSITE" id="PS50093"/>
    </source>
</evidence>
<dbReference type="InterPro" id="IPR013783">
    <property type="entry name" value="Ig-like_fold"/>
</dbReference>
<dbReference type="PROSITE" id="PS50093">
    <property type="entry name" value="PKD"/>
    <property type="match status" value="1"/>
</dbReference>
<proteinExistence type="predicted"/>
<feature type="compositionally biased region" description="Polar residues" evidence="4">
    <location>
        <begin position="716"/>
        <end position="735"/>
    </location>
</feature>
<dbReference type="GO" id="GO:0005576">
    <property type="term" value="C:extracellular region"/>
    <property type="evidence" value="ECO:0007669"/>
    <property type="project" value="UniProtKB-SubCell"/>
</dbReference>
<dbReference type="AlphaFoldDB" id="A0A0G0WT10"/>
<dbReference type="SUPFAM" id="SSF49299">
    <property type="entry name" value="PKD domain"/>
    <property type="match status" value="1"/>
</dbReference>
<dbReference type="InterPro" id="IPR000601">
    <property type="entry name" value="PKD_dom"/>
</dbReference>
<gene>
    <name evidence="6" type="ORF">UU72_C0031G0010</name>
</gene>
<dbReference type="PATRIC" id="fig|1619112.3.peg.891"/>
<keyword evidence="2" id="KW-0964">Secreted</keyword>
<dbReference type="Pfam" id="PF17963">
    <property type="entry name" value="Big_9"/>
    <property type="match status" value="1"/>
</dbReference>
<dbReference type="Proteomes" id="UP000034163">
    <property type="component" value="Unassembled WGS sequence"/>
</dbReference>
<dbReference type="InterPro" id="IPR055372">
    <property type="entry name" value="CBM96"/>
</dbReference>
<dbReference type="Gene3D" id="2.60.40.2810">
    <property type="match status" value="1"/>
</dbReference>
<evidence type="ECO:0000256" key="1">
    <source>
        <dbReference type="ARBA" id="ARBA00004613"/>
    </source>
</evidence>
<evidence type="ECO:0000313" key="6">
    <source>
        <dbReference type="EMBL" id="KKS15940.1"/>
    </source>
</evidence>
<dbReference type="Pfam" id="PF18911">
    <property type="entry name" value="PKD_4"/>
    <property type="match status" value="1"/>
</dbReference>
<dbReference type="InterPro" id="IPR022409">
    <property type="entry name" value="PKD/Chitinase_dom"/>
</dbReference>
<accession>A0A0G0WT10</accession>
<dbReference type="PANTHER" id="PTHR43283:SF7">
    <property type="entry name" value="BETA-LACTAMASE-RELATED DOMAIN-CONTAINING PROTEIN"/>
    <property type="match status" value="1"/>
</dbReference>
<dbReference type="Pfam" id="PF00144">
    <property type="entry name" value="Beta-lactamase"/>
    <property type="match status" value="1"/>
</dbReference>
<keyword evidence="3" id="KW-0732">Signal</keyword>
<feature type="domain" description="PKD" evidence="5">
    <location>
        <begin position="361"/>
        <end position="447"/>
    </location>
</feature>
<comment type="subcellular location">
    <subcellularLocation>
        <location evidence="1">Secreted</location>
    </subcellularLocation>
</comment>
<evidence type="ECO:0000256" key="2">
    <source>
        <dbReference type="ARBA" id="ARBA00022525"/>
    </source>
</evidence>
<dbReference type="PANTHER" id="PTHR43283">
    <property type="entry name" value="BETA-LACTAMASE-RELATED"/>
    <property type="match status" value="1"/>
</dbReference>
<organism evidence="6 7">
    <name type="scientific">candidate division WWE3 bacterium GW2011_GWB1_41_6</name>
    <dbReference type="NCBI Taxonomy" id="1619112"/>
    <lineage>
        <taxon>Bacteria</taxon>
        <taxon>Katanobacteria</taxon>
    </lineage>
</organism>
<dbReference type="InterPro" id="IPR050789">
    <property type="entry name" value="Diverse_Enzym_Activities"/>
</dbReference>
<dbReference type="Gene3D" id="2.60.40.10">
    <property type="entry name" value="Immunoglobulins"/>
    <property type="match status" value="1"/>
</dbReference>
<dbReference type="SMART" id="SM00089">
    <property type="entry name" value="PKD"/>
    <property type="match status" value="1"/>
</dbReference>
<dbReference type="InterPro" id="IPR001466">
    <property type="entry name" value="Beta-lactam-related"/>
</dbReference>
<dbReference type="SUPFAM" id="SSF56601">
    <property type="entry name" value="beta-lactamase/transpeptidase-like"/>
    <property type="match status" value="1"/>
</dbReference>
<sequence length="886" mass="94565">DPVEPTDPDITPIGTWPGTNWVTTTPAEAGMSQTKLDQAKNFALTGGGSGFVTRGGKLVTSWGNTTGTYDLKSSTKGIGVTALGLAIKDGKMLLNEKAEKYHSSFGIPPTSNSTTGWLGSITLYHLATQTAGFDKDGGYTALLSAPGTKWFYSDGGPNWLAEAITLTYGKDLKVLMFERVFTPLGIPSTQLTWRTNIYRGTTINGIPNREFGSGIKASVDAMSRIGLMYLRKGDWKGQQIIPTSFIDQLRIQQPALQTVTNITVDGNAPKHYGLLWWNNADGAMVNVPKDTYFTWGLYDSFIIVIPSLDIVAARAGSCFNNNCGNSGSLYSRIAPFFEYIATSVTGDPDGGSGGPVINTPPIASATATPSSGVVPLTVSFNASGSSDPDGSIISYTWNYGDGINGSGVTSSHTYNSAGSYTAVVTVKDNSNATSTKSLTVNVSNPVILNNPPVAQNQNITTEFNMAVTLSLQYSDSDGPGPYTFTVVKNPSNGTLSGTGNSRTYTPNSGFSGTDTITWNVNDGNALSNTATYTVTVNTQPEQPDPNPVTGGPVIELNAYEDSYVKMNRIDNYGTAKTLVTSKIPDWRTYIKFNTQQVSGKVISKVSLVYKIAGSLNINADSSDNQIIKLVNNNWTEGTINGTNVPAVVSTNSITQPGASHGQTVTVNVTPIVPGTLDSYMSFVIEGTADDQQTLLSSEYSSTDGPKLLIEMADGSTIPTDPVTTGSSKIKSTEATQVDAKKPTTNYGSKKYMTVEGNTGRKAYIKFDLSSVANKNIKHATLNVNVTGGVIADSQDLQVIRAVNPSSWNENTLTFKTQPTSSTYITEKVGFAKNEVVKIDVTNAMPYSQNNMISFVINAASTTMNDQLVLYSDDSPYAPELEVFYDD</sequence>
<evidence type="ECO:0000256" key="4">
    <source>
        <dbReference type="SAM" id="MobiDB-lite"/>
    </source>
</evidence>
<dbReference type="NCBIfam" id="NF033679">
    <property type="entry name" value="DNRLRE_dom"/>
    <property type="match status" value="2"/>
</dbReference>
<dbReference type="InterPro" id="IPR035986">
    <property type="entry name" value="PKD_dom_sf"/>
</dbReference>